<evidence type="ECO:0000313" key="8">
    <source>
        <dbReference type="EMBL" id="KAK9717445.1"/>
    </source>
</evidence>
<dbReference type="InterPro" id="IPR036028">
    <property type="entry name" value="SH3-like_dom_sf"/>
</dbReference>
<feature type="compositionally biased region" description="Polar residues" evidence="4">
    <location>
        <begin position="130"/>
        <end position="143"/>
    </location>
</feature>
<organism evidence="8 9">
    <name type="scientific">Basidiobolus ranarum</name>
    <dbReference type="NCBI Taxonomy" id="34480"/>
    <lineage>
        <taxon>Eukaryota</taxon>
        <taxon>Fungi</taxon>
        <taxon>Fungi incertae sedis</taxon>
        <taxon>Zoopagomycota</taxon>
        <taxon>Entomophthoromycotina</taxon>
        <taxon>Basidiobolomycetes</taxon>
        <taxon>Basidiobolales</taxon>
        <taxon>Basidiobolaceae</taxon>
        <taxon>Basidiobolus</taxon>
    </lineage>
</organism>
<dbReference type="SMART" id="SM00325">
    <property type="entry name" value="RhoGEF"/>
    <property type="match status" value="1"/>
</dbReference>
<dbReference type="Gene3D" id="2.30.30.40">
    <property type="entry name" value="SH3 Domains"/>
    <property type="match status" value="1"/>
</dbReference>
<proteinExistence type="predicted"/>
<dbReference type="PANTHER" id="PTHR22834">
    <property type="entry name" value="NUCLEAR FUSION PROTEIN FUS2"/>
    <property type="match status" value="1"/>
</dbReference>
<evidence type="ECO:0000313" key="9">
    <source>
        <dbReference type="Proteomes" id="UP001479436"/>
    </source>
</evidence>
<dbReference type="Proteomes" id="UP001479436">
    <property type="component" value="Unassembled WGS sequence"/>
</dbReference>
<dbReference type="PROSITE" id="PS50010">
    <property type="entry name" value="DH_2"/>
    <property type="match status" value="1"/>
</dbReference>
<dbReference type="CDD" id="cd00160">
    <property type="entry name" value="RhoGEF"/>
    <property type="match status" value="1"/>
</dbReference>
<dbReference type="Pfam" id="PF03114">
    <property type="entry name" value="BAR"/>
    <property type="match status" value="1"/>
</dbReference>
<feature type="region of interest" description="Disordered" evidence="4">
    <location>
        <begin position="1"/>
        <end position="110"/>
    </location>
</feature>
<feature type="region of interest" description="Disordered" evidence="4">
    <location>
        <begin position="323"/>
        <end position="379"/>
    </location>
</feature>
<accession>A0ABR2W235</accession>
<feature type="compositionally biased region" description="Polar residues" evidence="4">
    <location>
        <begin position="355"/>
        <end position="372"/>
    </location>
</feature>
<dbReference type="Gene3D" id="1.20.900.10">
    <property type="entry name" value="Dbl homology (DH) domain"/>
    <property type="match status" value="1"/>
</dbReference>
<keyword evidence="9" id="KW-1185">Reference proteome</keyword>
<evidence type="ECO:0008006" key="10">
    <source>
        <dbReference type="Google" id="ProtNLM"/>
    </source>
</evidence>
<dbReference type="InterPro" id="IPR001452">
    <property type="entry name" value="SH3_domain"/>
</dbReference>
<feature type="region of interest" description="Disordered" evidence="4">
    <location>
        <begin position="130"/>
        <end position="309"/>
    </location>
</feature>
<protein>
    <recommendedName>
        <fullName evidence="10">Scaffold protein Tuba</fullName>
    </recommendedName>
</protein>
<dbReference type="Pfam" id="PF00018">
    <property type="entry name" value="SH3_1"/>
    <property type="match status" value="1"/>
</dbReference>
<evidence type="ECO:0000259" key="7">
    <source>
        <dbReference type="PROSITE" id="PS51021"/>
    </source>
</evidence>
<evidence type="ECO:0000256" key="2">
    <source>
        <dbReference type="ARBA" id="ARBA00022658"/>
    </source>
</evidence>
<keyword evidence="1 3" id="KW-0728">SH3 domain</keyword>
<dbReference type="InterPro" id="IPR027267">
    <property type="entry name" value="AH/BAR_dom_sf"/>
</dbReference>
<dbReference type="Gene3D" id="1.20.1270.60">
    <property type="entry name" value="Arfaptin homology (AH) domain/BAR domain"/>
    <property type="match status" value="1"/>
</dbReference>
<feature type="domain" description="DH" evidence="6">
    <location>
        <begin position="381"/>
        <end position="571"/>
    </location>
</feature>
<feature type="compositionally biased region" description="Polar residues" evidence="4">
    <location>
        <begin position="323"/>
        <end position="340"/>
    </location>
</feature>
<dbReference type="PANTHER" id="PTHR22834:SF20">
    <property type="entry name" value="SH3 DOMAIN-CONTAINING PROTEIN"/>
    <property type="match status" value="1"/>
</dbReference>
<evidence type="ECO:0000259" key="6">
    <source>
        <dbReference type="PROSITE" id="PS50010"/>
    </source>
</evidence>
<feature type="compositionally biased region" description="Low complexity" evidence="4">
    <location>
        <begin position="196"/>
        <end position="213"/>
    </location>
</feature>
<dbReference type="InterPro" id="IPR051492">
    <property type="entry name" value="Dynamin-Rho_GEF"/>
</dbReference>
<feature type="domain" description="SH3" evidence="5">
    <location>
        <begin position="983"/>
        <end position="1046"/>
    </location>
</feature>
<dbReference type="SUPFAM" id="SSF103657">
    <property type="entry name" value="BAR/IMD domain-like"/>
    <property type="match status" value="1"/>
</dbReference>
<keyword evidence="2" id="KW-0344">Guanine-nucleotide releasing factor</keyword>
<dbReference type="PROSITE" id="PS50002">
    <property type="entry name" value="SH3"/>
    <property type="match status" value="1"/>
</dbReference>
<dbReference type="InterPro" id="IPR035899">
    <property type="entry name" value="DBL_dom_sf"/>
</dbReference>
<dbReference type="InterPro" id="IPR004148">
    <property type="entry name" value="BAR_dom"/>
</dbReference>
<dbReference type="PROSITE" id="PS51021">
    <property type="entry name" value="BAR"/>
    <property type="match status" value="1"/>
</dbReference>
<comment type="caution">
    <text evidence="8">The sequence shown here is derived from an EMBL/GenBank/DDBJ whole genome shotgun (WGS) entry which is preliminary data.</text>
</comment>
<name>A0ABR2W235_9FUNG</name>
<evidence type="ECO:0000256" key="1">
    <source>
        <dbReference type="ARBA" id="ARBA00022443"/>
    </source>
</evidence>
<dbReference type="EMBL" id="JASJQH010007142">
    <property type="protein sequence ID" value="KAK9717445.1"/>
    <property type="molecule type" value="Genomic_DNA"/>
</dbReference>
<dbReference type="InterPro" id="IPR000219">
    <property type="entry name" value="DH_dom"/>
</dbReference>
<feature type="compositionally biased region" description="Polar residues" evidence="4">
    <location>
        <begin position="79"/>
        <end position="93"/>
    </location>
</feature>
<reference evidence="8 9" key="1">
    <citation type="submission" date="2023-04" db="EMBL/GenBank/DDBJ databases">
        <title>Genome of Basidiobolus ranarum AG-B5.</title>
        <authorList>
            <person name="Stajich J.E."/>
            <person name="Carter-House D."/>
            <person name="Gryganskyi A."/>
        </authorList>
    </citation>
    <scope>NUCLEOTIDE SEQUENCE [LARGE SCALE GENOMIC DNA]</scope>
    <source>
        <strain evidence="8 9">AG-B5</strain>
    </source>
</reference>
<dbReference type="SMART" id="SM00721">
    <property type="entry name" value="BAR"/>
    <property type="match status" value="1"/>
</dbReference>
<feature type="compositionally biased region" description="Polar residues" evidence="4">
    <location>
        <begin position="248"/>
        <end position="269"/>
    </location>
</feature>
<gene>
    <name evidence="8" type="ORF">K7432_006202</name>
</gene>
<sequence length="1046" mass="117352">MNSRPPPPKPNTRMHRPRVSSLTVNTQDSTSAEESPLSATAPKPGGVSSLAQAFEAKMTPNSNHFLHISESRSRSNSSPVRPQISSIATNKVEVTSPRRGSIQENSEVDETPLAYSEIKARFQQAANNNKIAPNPRTSVQHLQSGPKRPSIVTEKTMEDTQHKISITGMDVSKESEEDITTERNPFLGSDEETYDSSENSQSDSEESISTSTNKLPENISRITKTFVPPIPTIKRRPPVPPPLRRLGSNDTGQPATVSHSDNLSVANHVSTPLSRTSSSNGSSSPSIASPRINRPRGYTHGDAGRVNPGENVLRNLDQILRNRTTSFSESNPDISINNVSPIYKPSPPLPGRPRSYSSESLSTRPSIDSSMNDQEHKNAEKKAKVIQELVDTEISYLKDLHILDQIYFQQAQKSEVFHSRDIKTLFCNLPQVIEFTQEFSELLKVASSGPSNESEKPSKWIGEAFSLMMGSLETVYCNYCKAHESAVIRLNELQSNQGANDFFEKCKEEMKGQTTSWDFGSLLIKPVQRVLKYPLLLQQILVLTPESDPDFSHLRSANQDIQKVAERINEIKKRKDIVETIVGIKKKEVVLSHGINKRITRRTQQFKQAAGLQDATTDVLFDHFLAKFEHQQCEAKNLVAQVESWKCRVQEYLDMQMKFSEMIERMYANDSFGDQSKRGLESQAKEYRLSMTKIYMEAQRRLDSSIKSLIIPQVEEFLSLFQKPQTVIRKREKKLLDYDRARGIKLRGDKPDAALEKSANDYIAINAQLQDELPKFFGLTTQFYNILVQVIASIQAKFYQGLVQELEHVHQFLTPNDSENDDLKNIIQDYHQSLEHEGGFHHQLDEIHLLKKDGNYSPSRTSLDSSSITSVSLGRTLSLQSAYSTELEAANNSEYPSLGSHSVRSRKDYPSLSAKSNVNRVQQPMARSVSNGNPPLNFQPPVRQVFDDPFMTLEEASSWGPSVLPDYATNAAQSPPLPRRTTTKVFKCTAIYPFQAEHPDEMNLPLGSVLMVSKTEGEDSGAMWYGEDMDSGRTGWFPASHCTLLE</sequence>
<dbReference type="CDD" id="cd00174">
    <property type="entry name" value="SH3"/>
    <property type="match status" value="1"/>
</dbReference>
<dbReference type="Pfam" id="PF00621">
    <property type="entry name" value="RhoGEF"/>
    <property type="match status" value="1"/>
</dbReference>
<evidence type="ECO:0000256" key="4">
    <source>
        <dbReference type="SAM" id="MobiDB-lite"/>
    </source>
</evidence>
<dbReference type="SUPFAM" id="SSF50044">
    <property type="entry name" value="SH3-domain"/>
    <property type="match status" value="1"/>
</dbReference>
<feature type="compositionally biased region" description="Polar residues" evidence="4">
    <location>
        <begin position="20"/>
        <end position="33"/>
    </location>
</feature>
<feature type="domain" description="BAR" evidence="7">
    <location>
        <begin position="606"/>
        <end position="822"/>
    </location>
</feature>
<dbReference type="SUPFAM" id="SSF48065">
    <property type="entry name" value="DBL homology domain (DH-domain)"/>
    <property type="match status" value="1"/>
</dbReference>
<evidence type="ECO:0000259" key="5">
    <source>
        <dbReference type="PROSITE" id="PS50002"/>
    </source>
</evidence>
<evidence type="ECO:0000256" key="3">
    <source>
        <dbReference type="PROSITE-ProRule" id="PRU00192"/>
    </source>
</evidence>
<dbReference type="SMART" id="SM00326">
    <property type="entry name" value="SH3"/>
    <property type="match status" value="1"/>
</dbReference>
<feature type="compositionally biased region" description="Low complexity" evidence="4">
    <location>
        <begin position="270"/>
        <end position="296"/>
    </location>
</feature>
<feature type="compositionally biased region" description="Pro residues" evidence="4">
    <location>
        <begin position="1"/>
        <end position="10"/>
    </location>
</feature>